<dbReference type="InterPro" id="IPR051911">
    <property type="entry name" value="SDR_oxidoreductase"/>
</dbReference>
<dbReference type="Pfam" id="PF00106">
    <property type="entry name" value="adh_short"/>
    <property type="match status" value="1"/>
</dbReference>
<dbReference type="NCBIfam" id="NF004823">
    <property type="entry name" value="PRK06179.1"/>
    <property type="match status" value="1"/>
</dbReference>
<evidence type="ECO:0000313" key="5">
    <source>
        <dbReference type="EMBL" id="OQP76146.1"/>
    </source>
</evidence>
<dbReference type="PRINTS" id="PR00080">
    <property type="entry name" value="SDRFAMILY"/>
</dbReference>
<dbReference type="Gene3D" id="3.40.50.720">
    <property type="entry name" value="NAD(P)-binding Rossmann-like Domain"/>
    <property type="match status" value="1"/>
</dbReference>
<dbReference type="PRINTS" id="PR00081">
    <property type="entry name" value="GDHRDH"/>
</dbReference>
<evidence type="ECO:0000256" key="2">
    <source>
        <dbReference type="ARBA" id="ARBA00023002"/>
    </source>
</evidence>
<feature type="domain" description="Ketoreductase" evidence="4">
    <location>
        <begin position="44"/>
        <end position="224"/>
    </location>
</feature>
<reference evidence="5 6" key="1">
    <citation type="journal article" date="2016" name="Plant Pathol.">
        <title>Genetic characterization of strains named as Xanthomonas axonopodis pv. dieffenbachiae leads to a taxonomic revision of the X. axonopodis species complex.</title>
        <authorList>
            <person name="Constantin E.C."/>
            <person name="Cleenwerck I."/>
            <person name="Maes M."/>
            <person name="Baeyen S."/>
            <person name="Van Malderghem C."/>
            <person name="De Vos P."/>
            <person name="Cottyn B."/>
        </authorList>
    </citation>
    <scope>NUCLEOTIDE SEQUENCE [LARGE SCALE GENOMIC DNA]</scope>
    <source>
        <strain evidence="5 6">LMG 25940</strain>
    </source>
</reference>
<dbReference type="GO" id="GO:0016491">
    <property type="term" value="F:oxidoreductase activity"/>
    <property type="evidence" value="ECO:0007669"/>
    <property type="project" value="UniProtKB-KW"/>
</dbReference>
<dbReference type="RefSeq" id="WP_057680105.1">
    <property type="nucleotide sequence ID" value="NZ_JAGHWG010000018.1"/>
</dbReference>
<sequence length="313" mass="33154">MATLPSQRDVALHRHRLPGARAAGSTRIADVFLLIEGTAMQQQTVVLITGVSSGIGRAAAEHFARTGCIVYGSVRHLAGATPLTAVELVEMDIRDAASVQRAVDGIIARAGRIDVLVNNAGTNLVGAIEETSVDEAAALFDINVLGILRTVQAVQAVQAVLPHMRARGQGRIVNVSSVLGFLPAPYMGVYAASKHAVEGLSETLDHELRQFGISVTLVEPAYTKTSLGSNSPVVQATIADYDRERGVVARAVTHSIDTAPGPHCVAATVVEAALGRWRMRRTPAGQASLLSKLRRFLPASAVDRSLRKQLGLR</sequence>
<dbReference type="CDD" id="cd05374">
    <property type="entry name" value="17beta-HSD-like_SDR_c"/>
    <property type="match status" value="1"/>
</dbReference>
<dbReference type="SMART" id="SM00822">
    <property type="entry name" value="PKS_KR"/>
    <property type="match status" value="1"/>
</dbReference>
<gene>
    <name evidence="5" type="ORF">IM53_016450</name>
</gene>
<dbReference type="InterPro" id="IPR057326">
    <property type="entry name" value="KR_dom"/>
</dbReference>
<evidence type="ECO:0000256" key="3">
    <source>
        <dbReference type="RuleBase" id="RU000363"/>
    </source>
</evidence>
<dbReference type="Proteomes" id="UP000050546">
    <property type="component" value="Unassembled WGS sequence"/>
</dbReference>
<dbReference type="PANTHER" id="PTHR43976">
    <property type="entry name" value="SHORT CHAIN DEHYDROGENASE"/>
    <property type="match status" value="1"/>
</dbReference>
<dbReference type="EMBL" id="JPYI02000089">
    <property type="protein sequence ID" value="OQP76146.1"/>
    <property type="molecule type" value="Genomic_DNA"/>
</dbReference>
<comment type="similarity">
    <text evidence="1 3">Belongs to the short-chain dehydrogenases/reductases (SDR) family.</text>
</comment>
<dbReference type="InterPro" id="IPR036291">
    <property type="entry name" value="NAD(P)-bd_dom_sf"/>
</dbReference>
<dbReference type="SUPFAM" id="SSF51735">
    <property type="entry name" value="NAD(P)-binding Rossmann-fold domains"/>
    <property type="match status" value="1"/>
</dbReference>
<comment type="caution">
    <text evidence="5">The sequence shown here is derived from an EMBL/GenBank/DDBJ whole genome shotgun (WGS) entry which is preliminary data.</text>
</comment>
<evidence type="ECO:0000313" key="6">
    <source>
        <dbReference type="Proteomes" id="UP000050546"/>
    </source>
</evidence>
<dbReference type="AlphaFoldDB" id="A0A1V9H041"/>
<accession>A0A1V9H041</accession>
<organism evidence="5 6">
    <name type="scientific">Xanthomonas phaseoli pv. dieffenbachiae</name>
    <dbReference type="NCBI Taxonomy" id="92828"/>
    <lineage>
        <taxon>Bacteria</taxon>
        <taxon>Pseudomonadati</taxon>
        <taxon>Pseudomonadota</taxon>
        <taxon>Gammaproteobacteria</taxon>
        <taxon>Lysobacterales</taxon>
        <taxon>Lysobacteraceae</taxon>
        <taxon>Xanthomonas</taxon>
    </lineage>
</organism>
<dbReference type="STRING" id="1437877.GCA_001564415_01247"/>
<dbReference type="PANTHER" id="PTHR43976:SF16">
    <property type="entry name" value="SHORT-CHAIN DEHYDROGENASE_REDUCTASE FAMILY PROTEIN"/>
    <property type="match status" value="1"/>
</dbReference>
<dbReference type="InterPro" id="IPR002347">
    <property type="entry name" value="SDR_fam"/>
</dbReference>
<protein>
    <submittedName>
        <fullName evidence="5">Short-chain dehydrogenase/reductase</fullName>
    </submittedName>
</protein>
<evidence type="ECO:0000259" key="4">
    <source>
        <dbReference type="SMART" id="SM00822"/>
    </source>
</evidence>
<keyword evidence="2" id="KW-0560">Oxidoreductase</keyword>
<name>A0A1V9H041_9XANT</name>
<reference evidence="6" key="2">
    <citation type="journal article" date="2017" name="Plant Pathol.">
        <title>Pathogenicity and virulence gene content of Xanthomonas strains infecting Araceae, formerly known as Xanthomonas axonopodis pv. dieffenbachiae.</title>
        <authorList>
            <person name="Constantin E.C."/>
            <person name="Haegeman A."/>
            <person name="Van Vaerenbergh J."/>
            <person name="Baeyen S."/>
            <person name="Van Malderghem C."/>
            <person name="Maes M."/>
            <person name="Cottyn B."/>
        </authorList>
    </citation>
    <scope>NUCLEOTIDE SEQUENCE [LARGE SCALE GENOMIC DNA]</scope>
    <source>
        <strain evidence="6">LMG 25940</strain>
    </source>
</reference>
<evidence type="ECO:0000256" key="1">
    <source>
        <dbReference type="ARBA" id="ARBA00006484"/>
    </source>
</evidence>
<proteinExistence type="inferred from homology"/>